<dbReference type="EMBL" id="JAANER010000002">
    <property type="protein sequence ID" value="KAG9194233.1"/>
    <property type="molecule type" value="Genomic_DNA"/>
</dbReference>
<accession>A0AAD4IGX7</accession>
<name>A0AAD4IGX7_9PLEO</name>
<comment type="caution">
    <text evidence="1">The sequence shown here is derived from an EMBL/GenBank/DDBJ whole genome shotgun (WGS) entry which is preliminary data.</text>
</comment>
<proteinExistence type="predicted"/>
<sequence>MAYESSNETAFRPPMATVSVSTVTSHDDVLFSYLQKVVTSTFRPLVHPVALVGRHESRADGVEKFRVSVVGWNSLDKTEMFFVPPQEGANRNSALMAAIRVVEKKAHERMADLEGTLAKPA</sequence>
<protein>
    <submittedName>
        <fullName evidence="1">Uncharacterized protein</fullName>
    </submittedName>
</protein>
<gene>
    <name evidence="1" type="ORF">G6011_04268</name>
</gene>
<dbReference type="Proteomes" id="UP001199106">
    <property type="component" value="Unassembled WGS sequence"/>
</dbReference>
<keyword evidence="2" id="KW-1185">Reference proteome</keyword>
<evidence type="ECO:0000313" key="1">
    <source>
        <dbReference type="EMBL" id="KAG9194233.1"/>
    </source>
</evidence>
<organism evidence="1 2">
    <name type="scientific">Alternaria panax</name>
    <dbReference type="NCBI Taxonomy" id="48097"/>
    <lineage>
        <taxon>Eukaryota</taxon>
        <taxon>Fungi</taxon>
        <taxon>Dikarya</taxon>
        <taxon>Ascomycota</taxon>
        <taxon>Pezizomycotina</taxon>
        <taxon>Dothideomycetes</taxon>
        <taxon>Pleosporomycetidae</taxon>
        <taxon>Pleosporales</taxon>
        <taxon>Pleosporineae</taxon>
        <taxon>Pleosporaceae</taxon>
        <taxon>Alternaria</taxon>
        <taxon>Alternaria sect. Panax</taxon>
    </lineage>
</organism>
<evidence type="ECO:0000313" key="2">
    <source>
        <dbReference type="Proteomes" id="UP001199106"/>
    </source>
</evidence>
<reference evidence="1" key="1">
    <citation type="submission" date="2021-07" db="EMBL/GenBank/DDBJ databases">
        <title>Genome Resource of American Ginseng Black Spot Pathogen Alternaria panax.</title>
        <authorList>
            <person name="Qiu C."/>
            <person name="Wang W."/>
            <person name="Liu Z."/>
        </authorList>
    </citation>
    <scope>NUCLEOTIDE SEQUENCE</scope>
    <source>
        <strain evidence="1">BNCC115425</strain>
    </source>
</reference>
<dbReference type="AlphaFoldDB" id="A0AAD4IGX7"/>